<dbReference type="EnsemblProtists" id="HpaT810613">
    <property type="protein sequence ID" value="HpaP810613"/>
    <property type="gene ID" value="HpaG810613"/>
</dbReference>
<dbReference type="VEuPathDB" id="FungiDB:HpaG810613"/>
<reference evidence="1" key="2">
    <citation type="submission" date="2015-06" db="UniProtKB">
        <authorList>
            <consortium name="EnsemblProtists"/>
        </authorList>
    </citation>
    <scope>IDENTIFICATION</scope>
    <source>
        <strain evidence="1">Emoy2</strain>
    </source>
</reference>
<protein>
    <submittedName>
        <fullName evidence="1">Uncharacterized protein</fullName>
    </submittedName>
</protein>
<reference evidence="2" key="1">
    <citation type="journal article" date="2010" name="Science">
        <title>Signatures of adaptation to obligate biotrophy in the Hyaloperonospora arabidopsidis genome.</title>
        <authorList>
            <person name="Baxter L."/>
            <person name="Tripathy S."/>
            <person name="Ishaque N."/>
            <person name="Boot N."/>
            <person name="Cabral A."/>
            <person name="Kemen E."/>
            <person name="Thines M."/>
            <person name="Ah-Fong A."/>
            <person name="Anderson R."/>
            <person name="Badejoko W."/>
            <person name="Bittner-Eddy P."/>
            <person name="Boore J.L."/>
            <person name="Chibucos M.C."/>
            <person name="Coates M."/>
            <person name="Dehal P."/>
            <person name="Delehaunty K."/>
            <person name="Dong S."/>
            <person name="Downton P."/>
            <person name="Dumas B."/>
            <person name="Fabro G."/>
            <person name="Fronick C."/>
            <person name="Fuerstenberg S.I."/>
            <person name="Fulton L."/>
            <person name="Gaulin E."/>
            <person name="Govers F."/>
            <person name="Hughes L."/>
            <person name="Humphray S."/>
            <person name="Jiang R.H."/>
            <person name="Judelson H."/>
            <person name="Kamoun S."/>
            <person name="Kyung K."/>
            <person name="Meijer H."/>
            <person name="Minx P."/>
            <person name="Morris P."/>
            <person name="Nelson J."/>
            <person name="Phuntumart V."/>
            <person name="Qutob D."/>
            <person name="Rehmany A."/>
            <person name="Rougon-Cardoso A."/>
            <person name="Ryden P."/>
            <person name="Torto-Alalibo T."/>
            <person name="Studholme D."/>
            <person name="Wang Y."/>
            <person name="Win J."/>
            <person name="Wood J."/>
            <person name="Clifton S.W."/>
            <person name="Rogers J."/>
            <person name="Van den Ackerveken G."/>
            <person name="Jones J.D."/>
            <person name="McDowell J.M."/>
            <person name="Beynon J."/>
            <person name="Tyler B.M."/>
        </authorList>
    </citation>
    <scope>NUCLEOTIDE SEQUENCE [LARGE SCALE GENOMIC DNA]</scope>
    <source>
        <strain evidence="2">Emoy2</strain>
    </source>
</reference>
<organism evidence="1 2">
    <name type="scientific">Hyaloperonospora arabidopsidis (strain Emoy2)</name>
    <name type="common">Downy mildew agent</name>
    <name type="synonym">Peronospora arabidopsidis</name>
    <dbReference type="NCBI Taxonomy" id="559515"/>
    <lineage>
        <taxon>Eukaryota</taxon>
        <taxon>Sar</taxon>
        <taxon>Stramenopiles</taxon>
        <taxon>Oomycota</taxon>
        <taxon>Peronosporomycetes</taxon>
        <taxon>Peronosporales</taxon>
        <taxon>Peronosporaceae</taxon>
        <taxon>Hyaloperonospora</taxon>
    </lineage>
</organism>
<evidence type="ECO:0000313" key="1">
    <source>
        <dbReference type="EnsemblProtists" id="HpaP810613"/>
    </source>
</evidence>
<dbReference type="Proteomes" id="UP000011713">
    <property type="component" value="Unassembled WGS sequence"/>
</dbReference>
<evidence type="ECO:0000313" key="2">
    <source>
        <dbReference type="Proteomes" id="UP000011713"/>
    </source>
</evidence>
<accession>M4BVR9</accession>
<name>M4BVR9_HYAAE</name>
<dbReference type="InParanoid" id="M4BVR9"/>
<sequence length="216" mass="24923">MSSQGIHATSPDTVTDLCDDAASEAFPHGTASSLARQATQEGVGVSIQVHEDLVSEVASEVTQLRESFDHVQTTLDQSVDERKQPLEILDQVRRAREQSSTELAQLREQMNRLGSIKSVHKRLRKVEYNLPRLNGQMELLTKMNLTRKTSFLQRKRLPVHERRIMIWLMQANVKLWVCAQRARNIECIGKAFLHYDRERPDEAWEQLCLEDGRDYR</sequence>
<dbReference type="HOGENOM" id="CLU_051764_3_0_1"/>
<keyword evidence="2" id="KW-1185">Reference proteome</keyword>
<proteinExistence type="predicted"/>
<dbReference type="EMBL" id="JH597986">
    <property type="status" value="NOT_ANNOTATED_CDS"/>
    <property type="molecule type" value="Genomic_DNA"/>
</dbReference>
<dbReference type="AlphaFoldDB" id="M4BVR9"/>